<comment type="caution">
    <text evidence="4">The sequence shown here is derived from an EMBL/GenBank/DDBJ whole genome shotgun (WGS) entry which is preliminary data.</text>
</comment>
<feature type="transmembrane region" description="Helical" evidence="2">
    <location>
        <begin position="40"/>
        <end position="58"/>
    </location>
</feature>
<keyword evidence="1" id="KW-0175">Coiled coil</keyword>
<feature type="coiled-coil region" evidence="1">
    <location>
        <begin position="272"/>
        <end position="323"/>
    </location>
</feature>
<keyword evidence="2" id="KW-0812">Transmembrane</keyword>
<proteinExistence type="predicted"/>
<gene>
    <name evidence="4" type="ORF">LCGC14_2599400</name>
</gene>
<protein>
    <recommendedName>
        <fullName evidence="3">Bacteriophage tail tape measure C-terminal domain-containing protein</fullName>
    </recommendedName>
</protein>
<dbReference type="Pfam" id="PF09718">
    <property type="entry name" value="Tape_meas_lam_C"/>
    <property type="match status" value="1"/>
</dbReference>
<accession>A0A0F9CK61</accession>
<reference evidence="4" key="1">
    <citation type="journal article" date="2015" name="Nature">
        <title>Complex archaea that bridge the gap between prokaryotes and eukaryotes.</title>
        <authorList>
            <person name="Spang A."/>
            <person name="Saw J.H."/>
            <person name="Jorgensen S.L."/>
            <person name="Zaremba-Niedzwiedzka K."/>
            <person name="Martijn J."/>
            <person name="Lind A.E."/>
            <person name="van Eijk R."/>
            <person name="Schleper C."/>
            <person name="Guy L."/>
            <person name="Ettema T.J."/>
        </authorList>
    </citation>
    <scope>NUCLEOTIDE SEQUENCE</scope>
</reference>
<organism evidence="4">
    <name type="scientific">marine sediment metagenome</name>
    <dbReference type="NCBI Taxonomy" id="412755"/>
    <lineage>
        <taxon>unclassified sequences</taxon>
        <taxon>metagenomes</taxon>
        <taxon>ecological metagenomes</taxon>
    </lineage>
</organism>
<dbReference type="EMBL" id="LAZR01043848">
    <property type="protein sequence ID" value="KKL06101.1"/>
    <property type="molecule type" value="Genomic_DNA"/>
</dbReference>
<feature type="non-terminal residue" evidence="4">
    <location>
        <position position="1"/>
    </location>
</feature>
<dbReference type="AlphaFoldDB" id="A0A0F9CK61"/>
<evidence type="ECO:0000259" key="3">
    <source>
        <dbReference type="Pfam" id="PF09718"/>
    </source>
</evidence>
<feature type="domain" description="Bacteriophage tail tape measure C-terminal" evidence="3">
    <location>
        <begin position="408"/>
        <end position="457"/>
    </location>
</feature>
<evidence type="ECO:0000313" key="4">
    <source>
        <dbReference type="EMBL" id="KKL06101.1"/>
    </source>
</evidence>
<dbReference type="InterPro" id="IPR006431">
    <property type="entry name" value="Phage_tape_meas_C"/>
</dbReference>
<evidence type="ECO:0000256" key="2">
    <source>
        <dbReference type="SAM" id="Phobius"/>
    </source>
</evidence>
<evidence type="ECO:0000256" key="1">
    <source>
        <dbReference type="SAM" id="Coils"/>
    </source>
</evidence>
<keyword evidence="2" id="KW-1133">Transmembrane helix</keyword>
<keyword evidence="2" id="KW-0472">Membrane</keyword>
<sequence>ETAAGKLDKNLGKAEKSSRKLGRALGKVGTRVKGLAKRLISMRSAVVLAAGVVGLGLLTKKALNTMDTIGKMADAIGISTDALQEYRHAAELSGVATALLDKSLLVATKNIGDLGRSSSELETSLKDLAPELLANMKAASTIEEALRLAFLAMADFSKQAKRSAVSATLFGRGGKLMTNMIRNGSDALREMIRETRTLGLIIPEVLIRNAEEANDQLTRMTKVMGVQATIMLGTLAPAIIELGNWFLTFTPAIKVFMEEFLIARGLLEGVSVESLTRELNRLQHEWLNLQDAWSKGKVPEIIMLELEVAIEAVRMQLAKLNEEVAKTTEPIKTPFTSLDPDDIKPTAAALKAYIALQSRAAGVIIRTRTAQEQFNITMVDLRELLTHALIDWETYNRAVEMAQETLNETGDAGVDVFERLEEAGETAFDNLSDALIEFGATGKFEWRDLARVALTAIRDIVAAYT</sequence>
<name>A0A0F9CK61_9ZZZZ</name>
<feature type="non-terminal residue" evidence="4">
    <location>
        <position position="465"/>
    </location>
</feature>